<evidence type="ECO:0000256" key="6">
    <source>
        <dbReference type="ARBA" id="ARBA00023277"/>
    </source>
</evidence>
<feature type="domain" description="CBM20" evidence="13">
    <location>
        <begin position="480"/>
        <end position="577"/>
    </location>
</feature>
<evidence type="ECO:0000256" key="4">
    <source>
        <dbReference type="ARBA" id="ARBA00022801"/>
    </source>
</evidence>
<comment type="catalytic activity">
    <reaction evidence="1 9">
        <text>Hydrolysis of terminal (1-&gt;4)-linked alpha-D-glucose residues successively from non-reducing ends of the chains with release of beta-D-glucose.</text>
        <dbReference type="EC" id="3.2.1.3"/>
    </reaction>
</comment>
<dbReference type="HOGENOM" id="CLU_012173_1_0_1"/>
<dbReference type="SMART" id="SM01065">
    <property type="entry name" value="CBM_2"/>
    <property type="match status" value="1"/>
</dbReference>
<evidence type="ECO:0000256" key="2">
    <source>
        <dbReference type="ARBA" id="ARBA00006188"/>
    </source>
</evidence>
<keyword evidence="3 12" id="KW-0732">Signal</keyword>
<dbReference type="InterPro" id="IPR002044">
    <property type="entry name" value="CBM20"/>
</dbReference>
<dbReference type="Pfam" id="PF00723">
    <property type="entry name" value="Glyco_hydro_15"/>
    <property type="match status" value="1"/>
</dbReference>
<evidence type="ECO:0000259" key="13">
    <source>
        <dbReference type="PROSITE" id="PS51166"/>
    </source>
</evidence>
<dbReference type="InParanoid" id="A0A067MTT2"/>
<dbReference type="AlphaFoldDB" id="A0A067MTT2"/>
<keyword evidence="6 9" id="KW-0119">Carbohydrate metabolism</keyword>
<proteinExistence type="inferred from homology"/>
<feature type="active site" description="Proton acceptor" evidence="10">
    <location>
        <position position="202"/>
    </location>
</feature>
<evidence type="ECO:0000313" key="14">
    <source>
        <dbReference type="EMBL" id="KDQ19153.1"/>
    </source>
</evidence>
<dbReference type="SUPFAM" id="SSF49452">
    <property type="entry name" value="Starch-binding domain-like"/>
    <property type="match status" value="1"/>
</dbReference>
<dbReference type="GO" id="GO:0000324">
    <property type="term" value="C:fungal-type vacuole"/>
    <property type="evidence" value="ECO:0007669"/>
    <property type="project" value="TreeGrafter"/>
</dbReference>
<evidence type="ECO:0000256" key="9">
    <source>
        <dbReference type="PIRNR" id="PIRNR001031"/>
    </source>
</evidence>
<evidence type="ECO:0000256" key="8">
    <source>
        <dbReference type="ARBA" id="ARBA00023326"/>
    </source>
</evidence>
<name>A0A067MTT2_BOTB1</name>
<evidence type="ECO:0000256" key="5">
    <source>
        <dbReference type="ARBA" id="ARBA00023180"/>
    </source>
</evidence>
<dbReference type="InterPro" id="IPR011613">
    <property type="entry name" value="GH15-like"/>
</dbReference>
<dbReference type="Gene3D" id="1.50.10.10">
    <property type="match status" value="1"/>
</dbReference>
<dbReference type="PANTHER" id="PTHR31616:SF12">
    <property type="entry name" value="GLUCOAMYLASE"/>
    <property type="match status" value="1"/>
</dbReference>
<keyword evidence="8 9" id="KW-0624">Polysaccharide degradation</keyword>
<dbReference type="PANTHER" id="PTHR31616">
    <property type="entry name" value="TREHALASE"/>
    <property type="match status" value="1"/>
</dbReference>
<dbReference type="FunFam" id="1.50.10.10:FF:000018">
    <property type="entry name" value="Glucoamylase"/>
    <property type="match status" value="1"/>
</dbReference>
<evidence type="ECO:0000256" key="1">
    <source>
        <dbReference type="ARBA" id="ARBA00001863"/>
    </source>
</evidence>
<keyword evidence="5" id="KW-0325">Glycoprotein</keyword>
<comment type="similarity">
    <text evidence="2 9">Belongs to the glycosyl hydrolase 15 family.</text>
</comment>
<sequence length="577" mass="61975">MKFQSLLAALPLVAAPFASAKPLPRAAADVSSFITSEGPIAYAGIMNNIGPTGSKSLGAKAGVVIAAPSTSPDYRYEWIRDSSLVFKLLVDTYTSGGDQSLNALTKTWIESQGRIQQLTNPSGSLSTGGLGEPKFQLNETAFEGPWGRPQRDGPALRSTAMISFANYLFTTGESSYVTTTIWPIVQLDLDYVQNNWNMTGFDLWEEVDGSSFFTSAAQHRALREGAALATKLGDSARATSYTEQAGNILCFLQAYWNPSGSYIVSNINTQVSRTGIDINSVLTAIHIFDAAAGCDAATFQPCSDQALANHYAVVNSFRSIYGINSNQTGAVAIGRYAEDVYYNGNPWYLATFAAAEQLYQAIYQWKTTGSIPVTSISLNFFQQLFPSAQVGSYASSSSEFQTIVGAVQDYADEFVAIVAKYVGTNGALSEQFDRNTGAPLSAADLTWSYASALTAFNARAGKFSPTWGASGLTPPSVCGTKTVARTPVTFRLSSQSDNAFLVGSIDVLKAWNASNAIPMTQSTYPNWAVTVDLPVSTTLQYKYIRKSANGTVTWLSDPNNNLTTPASGPYTVTDVWR</sequence>
<dbReference type="FunCoup" id="A0A067MTT2">
    <property type="interactions" value="65"/>
</dbReference>
<organism evidence="14 15">
    <name type="scientific">Botryobasidium botryosum (strain FD-172 SS1)</name>
    <dbReference type="NCBI Taxonomy" id="930990"/>
    <lineage>
        <taxon>Eukaryota</taxon>
        <taxon>Fungi</taxon>
        <taxon>Dikarya</taxon>
        <taxon>Basidiomycota</taxon>
        <taxon>Agaricomycotina</taxon>
        <taxon>Agaricomycetes</taxon>
        <taxon>Cantharellales</taxon>
        <taxon>Botryobasidiaceae</taxon>
        <taxon>Botryobasidium</taxon>
    </lineage>
</organism>
<gene>
    <name evidence="14" type="ORF">BOTBODRAFT_154097</name>
</gene>
<keyword evidence="15" id="KW-1185">Reference proteome</keyword>
<dbReference type="EMBL" id="KL198020">
    <property type="protein sequence ID" value="KDQ19153.1"/>
    <property type="molecule type" value="Genomic_DNA"/>
</dbReference>
<dbReference type="GO" id="GO:0000272">
    <property type="term" value="P:polysaccharide catabolic process"/>
    <property type="evidence" value="ECO:0007669"/>
    <property type="project" value="UniProtKB-KW"/>
</dbReference>
<dbReference type="InterPro" id="IPR012341">
    <property type="entry name" value="6hp_glycosidase-like_sf"/>
</dbReference>
<dbReference type="EC" id="3.2.1.3" evidence="9"/>
<dbReference type="Proteomes" id="UP000027195">
    <property type="component" value="Unassembled WGS sequence"/>
</dbReference>
<feature type="signal peptide" evidence="12">
    <location>
        <begin position="1"/>
        <end position="20"/>
    </location>
</feature>
<evidence type="ECO:0000256" key="10">
    <source>
        <dbReference type="PIRSR" id="PIRSR001031-1"/>
    </source>
</evidence>
<dbReference type="Pfam" id="PF00686">
    <property type="entry name" value="CBM_20"/>
    <property type="match status" value="1"/>
</dbReference>
<dbReference type="PROSITE" id="PS00820">
    <property type="entry name" value="GLUCOAMYLASE"/>
    <property type="match status" value="1"/>
</dbReference>
<reference evidence="15" key="1">
    <citation type="journal article" date="2014" name="Proc. Natl. Acad. Sci. U.S.A.">
        <title>Extensive sampling of basidiomycete genomes demonstrates inadequacy of the white-rot/brown-rot paradigm for wood decay fungi.</title>
        <authorList>
            <person name="Riley R."/>
            <person name="Salamov A.A."/>
            <person name="Brown D.W."/>
            <person name="Nagy L.G."/>
            <person name="Floudas D."/>
            <person name="Held B.W."/>
            <person name="Levasseur A."/>
            <person name="Lombard V."/>
            <person name="Morin E."/>
            <person name="Otillar R."/>
            <person name="Lindquist E.A."/>
            <person name="Sun H."/>
            <person name="LaButti K.M."/>
            <person name="Schmutz J."/>
            <person name="Jabbour D."/>
            <person name="Luo H."/>
            <person name="Baker S.E."/>
            <person name="Pisabarro A.G."/>
            <person name="Walton J.D."/>
            <person name="Blanchette R.A."/>
            <person name="Henrissat B."/>
            <person name="Martin F."/>
            <person name="Cullen D."/>
            <person name="Hibbett D.S."/>
            <person name="Grigoriev I.V."/>
        </authorList>
    </citation>
    <scope>NUCLEOTIDE SEQUENCE [LARGE SCALE GENOMIC DNA]</scope>
    <source>
        <strain evidence="15">FD-172 SS1</strain>
    </source>
</reference>
<evidence type="ECO:0000256" key="7">
    <source>
        <dbReference type="ARBA" id="ARBA00023295"/>
    </source>
</evidence>
<dbReference type="STRING" id="930990.A0A067MTT2"/>
<dbReference type="Gene3D" id="2.60.40.10">
    <property type="entry name" value="Immunoglobulins"/>
    <property type="match status" value="1"/>
</dbReference>
<feature type="chain" id="PRO_5001641543" description="Glucoamylase" evidence="12">
    <location>
        <begin position="21"/>
        <end position="577"/>
    </location>
</feature>
<keyword evidence="4 9" id="KW-0378">Hydrolase</keyword>
<dbReference type="SUPFAM" id="SSF48208">
    <property type="entry name" value="Six-hairpin glycosidases"/>
    <property type="match status" value="1"/>
</dbReference>
<dbReference type="PROSITE" id="PS51166">
    <property type="entry name" value="CBM20"/>
    <property type="match status" value="1"/>
</dbReference>
<dbReference type="PRINTS" id="PR00736">
    <property type="entry name" value="GLHYDRLASE15"/>
</dbReference>
<keyword evidence="7 9" id="KW-0326">Glycosidase</keyword>
<evidence type="ECO:0000256" key="11">
    <source>
        <dbReference type="PIRSR" id="PIRSR001031-2"/>
    </source>
</evidence>
<dbReference type="InterPro" id="IPR008928">
    <property type="entry name" value="6-hairpin_glycosidase_sf"/>
</dbReference>
<dbReference type="PIRSF" id="PIRSF001031">
    <property type="entry name" value="Glu-a-glcsd_SBD"/>
    <property type="match status" value="1"/>
</dbReference>
<evidence type="ECO:0000256" key="3">
    <source>
        <dbReference type="ARBA" id="ARBA00022729"/>
    </source>
</evidence>
<accession>A0A067MTT2</accession>
<feature type="binding site" evidence="11">
    <location>
        <position position="146"/>
    </location>
    <ligand>
        <name>substrate</name>
    </ligand>
</feature>
<feature type="active site" description="Proton donor" evidence="10">
    <location>
        <position position="205"/>
    </location>
</feature>
<dbReference type="OrthoDB" id="6123450at2759"/>
<evidence type="ECO:0000256" key="12">
    <source>
        <dbReference type="SAM" id="SignalP"/>
    </source>
</evidence>
<dbReference type="InterPro" id="IPR013783">
    <property type="entry name" value="Ig-like_fold"/>
</dbReference>
<evidence type="ECO:0000313" key="15">
    <source>
        <dbReference type="Proteomes" id="UP000027195"/>
    </source>
</evidence>
<dbReference type="InterPro" id="IPR000165">
    <property type="entry name" value="Glucoamylase"/>
</dbReference>
<dbReference type="GO" id="GO:0004339">
    <property type="term" value="F:glucan 1,4-alpha-glucosidase activity"/>
    <property type="evidence" value="ECO:0007669"/>
    <property type="project" value="UniProtKB-EC"/>
</dbReference>
<dbReference type="InterPro" id="IPR046966">
    <property type="entry name" value="Glucoamylase_active_site"/>
</dbReference>
<dbReference type="InterPro" id="IPR008291">
    <property type="entry name" value="Glucoamylase_SBD"/>
</dbReference>
<protein>
    <recommendedName>
        <fullName evidence="9">Glucoamylase</fullName>
        <ecNumber evidence="9">3.2.1.3</ecNumber>
    </recommendedName>
    <alternativeName>
        <fullName evidence="9">1,4-alpha-D-glucan glucohydrolase</fullName>
    </alternativeName>
    <alternativeName>
        <fullName evidence="9">Glucan 1,4-alpha-glucosidase</fullName>
    </alternativeName>
</protein>
<dbReference type="GO" id="GO:2001070">
    <property type="term" value="F:starch binding"/>
    <property type="evidence" value="ECO:0007669"/>
    <property type="project" value="InterPro"/>
</dbReference>
<dbReference type="InterPro" id="IPR013784">
    <property type="entry name" value="Carb-bd-like_fold"/>
</dbReference>